<evidence type="ECO:0000313" key="2">
    <source>
        <dbReference type="EMBL" id="GDY60135.1"/>
    </source>
</evidence>
<reference evidence="2 3" key="1">
    <citation type="journal article" date="2020" name="Int. J. Syst. Evol. Microbiol.">
        <title>Reclassification of Streptomyces castelarensis and Streptomyces sporoclivatus as later heterotypic synonyms of Streptomyces antimycoticus.</title>
        <authorList>
            <person name="Komaki H."/>
            <person name="Tamura T."/>
        </authorList>
    </citation>
    <scope>NUCLEOTIDE SEQUENCE [LARGE SCALE GENOMIC DNA]</scope>
    <source>
        <strain evidence="2 3">NBRC 13459</strain>
    </source>
</reference>
<keyword evidence="3" id="KW-1185">Reference proteome</keyword>
<accession>A0A4D4LGK7</accession>
<gene>
    <name evidence="2" type="ORF">SVIO_107580</name>
</gene>
<dbReference type="AlphaFoldDB" id="A0A4D4LGK7"/>
<comment type="caution">
    <text evidence="2">The sequence shown here is derived from an EMBL/GenBank/DDBJ whole genome shotgun (WGS) entry which is preliminary data.</text>
</comment>
<organism evidence="2 3">
    <name type="scientific">Streptomyces violaceusniger</name>
    <dbReference type="NCBI Taxonomy" id="68280"/>
    <lineage>
        <taxon>Bacteria</taxon>
        <taxon>Bacillati</taxon>
        <taxon>Actinomycetota</taxon>
        <taxon>Actinomycetes</taxon>
        <taxon>Kitasatosporales</taxon>
        <taxon>Streptomycetaceae</taxon>
        <taxon>Streptomyces</taxon>
        <taxon>Streptomyces violaceusniger group</taxon>
    </lineage>
</organism>
<sequence>MKRASRGLGRCGNDVADSSKPGQRAFARIRLVEDVHVLVTGKAAGPGLSEPFAAAGVEIIRA</sequence>
<evidence type="ECO:0000313" key="3">
    <source>
        <dbReference type="Proteomes" id="UP000301309"/>
    </source>
</evidence>
<name>A0A4D4LGK7_STRVO</name>
<proteinExistence type="predicted"/>
<dbReference type="EMBL" id="BJHW01000002">
    <property type="protein sequence ID" value="GDY60135.1"/>
    <property type="molecule type" value="Genomic_DNA"/>
</dbReference>
<feature type="region of interest" description="Disordered" evidence="1">
    <location>
        <begin position="1"/>
        <end position="20"/>
    </location>
</feature>
<protein>
    <submittedName>
        <fullName evidence="2">Uncharacterized protein</fullName>
    </submittedName>
</protein>
<evidence type="ECO:0000256" key="1">
    <source>
        <dbReference type="SAM" id="MobiDB-lite"/>
    </source>
</evidence>
<dbReference type="Proteomes" id="UP000301309">
    <property type="component" value="Unassembled WGS sequence"/>
</dbReference>